<dbReference type="InterPro" id="IPR036513">
    <property type="entry name" value="STAS_dom_sf"/>
</dbReference>
<evidence type="ECO:0000259" key="1">
    <source>
        <dbReference type="PROSITE" id="PS50801"/>
    </source>
</evidence>
<dbReference type="CDD" id="cd07043">
    <property type="entry name" value="STAS_anti-anti-sigma_factors"/>
    <property type="match status" value="1"/>
</dbReference>
<dbReference type="Gene3D" id="3.30.750.24">
    <property type="entry name" value="STAS domain"/>
    <property type="match status" value="1"/>
</dbReference>
<dbReference type="Proteomes" id="UP000183015">
    <property type="component" value="Unassembled WGS sequence"/>
</dbReference>
<dbReference type="eggNOG" id="ENOG502ZXME">
    <property type="taxonomic scope" value="Bacteria"/>
</dbReference>
<dbReference type="EMBL" id="FOAZ01000007">
    <property type="protein sequence ID" value="SEL28836.1"/>
    <property type="molecule type" value="Genomic_DNA"/>
</dbReference>
<dbReference type="STRING" id="235985.SAMN05414137_107144"/>
<name>A0A1H7NZM3_STRJI</name>
<dbReference type="AlphaFoldDB" id="A0A1H7NZM3"/>
<proteinExistence type="predicted"/>
<dbReference type="Pfam" id="PF13466">
    <property type="entry name" value="STAS_2"/>
    <property type="match status" value="1"/>
</dbReference>
<gene>
    <name evidence="2" type="ORF">SAMN05414137_107144</name>
</gene>
<feature type="domain" description="STAS" evidence="1">
    <location>
        <begin position="30"/>
        <end position="77"/>
    </location>
</feature>
<dbReference type="InterPro" id="IPR002645">
    <property type="entry name" value="STAS_dom"/>
</dbReference>
<keyword evidence="3" id="KW-1185">Reference proteome</keyword>
<accession>A0A1H7NZM3</accession>
<organism evidence="2 3">
    <name type="scientific">Streptacidiphilus jiangxiensis</name>
    <dbReference type="NCBI Taxonomy" id="235985"/>
    <lineage>
        <taxon>Bacteria</taxon>
        <taxon>Bacillati</taxon>
        <taxon>Actinomycetota</taxon>
        <taxon>Actinomycetes</taxon>
        <taxon>Kitasatosporales</taxon>
        <taxon>Streptomycetaceae</taxon>
        <taxon>Streptacidiphilus</taxon>
    </lineage>
</organism>
<evidence type="ECO:0000313" key="2">
    <source>
        <dbReference type="EMBL" id="SEL28836.1"/>
    </source>
</evidence>
<dbReference type="SUPFAM" id="SSF52091">
    <property type="entry name" value="SpoIIaa-like"/>
    <property type="match status" value="1"/>
</dbReference>
<dbReference type="InterPro" id="IPR058548">
    <property type="entry name" value="MlaB-like_STAS"/>
</dbReference>
<reference evidence="3" key="1">
    <citation type="submission" date="2016-10" db="EMBL/GenBank/DDBJ databases">
        <authorList>
            <person name="Varghese N."/>
        </authorList>
    </citation>
    <scope>NUCLEOTIDE SEQUENCE [LARGE SCALE GENOMIC DNA]</scope>
    <source>
        <strain evidence="3">DSM 45096 / BCRC 16803 / CGMCC 4.1857 / CIP 109030 / JCM 12277 / KCTC 19219 / NBRC 100920 / 33214</strain>
    </source>
</reference>
<protein>
    <submittedName>
        <fullName evidence="2">STAS domain-containing protein</fullName>
    </submittedName>
</protein>
<evidence type="ECO:0000313" key="3">
    <source>
        <dbReference type="Proteomes" id="UP000183015"/>
    </source>
</evidence>
<sequence length="107" mass="11377">MAGTPGREADQAPPVIELRVTGAEGVTLHLALAGEADHFSTAPLRAILARAVEDGYQALVLDTTALTFADSGFLSALTAWQRSGRPLHHHPSPAVTRLLHHLRAADR</sequence>
<dbReference type="PROSITE" id="PS50801">
    <property type="entry name" value="STAS"/>
    <property type="match status" value="1"/>
</dbReference>